<dbReference type="SUPFAM" id="SSF51735">
    <property type="entry name" value="NAD(P)-binding Rossmann-fold domains"/>
    <property type="match status" value="1"/>
</dbReference>
<evidence type="ECO:0000256" key="1">
    <source>
        <dbReference type="ARBA" id="ARBA00005725"/>
    </source>
</evidence>
<dbReference type="PANTHER" id="PTHR47706">
    <property type="entry name" value="NMRA-LIKE FAMILY PROTEIN"/>
    <property type="match status" value="1"/>
</dbReference>
<organism evidence="5 6">
    <name type="scientific">Fusarium oxysporum f. sp. radicis-cucumerinum</name>
    <dbReference type="NCBI Taxonomy" id="327505"/>
    <lineage>
        <taxon>Eukaryota</taxon>
        <taxon>Fungi</taxon>
        <taxon>Dikarya</taxon>
        <taxon>Ascomycota</taxon>
        <taxon>Pezizomycotina</taxon>
        <taxon>Sordariomycetes</taxon>
        <taxon>Hypocreomycetidae</taxon>
        <taxon>Hypocreales</taxon>
        <taxon>Nectriaceae</taxon>
        <taxon>Fusarium</taxon>
        <taxon>Fusarium oxysporum species complex</taxon>
    </lineage>
</organism>
<keyword evidence="2" id="KW-0521">NADP</keyword>
<protein>
    <recommendedName>
        <fullName evidence="4">NAD(P)-binding domain-containing protein</fullName>
    </recommendedName>
</protein>
<gene>
    <name evidence="5" type="ORF">AU210_015532</name>
</gene>
<sequence>MTARYAKDQPIGFVNHIRKVAIVGANGRIGKVLTEHILRAGQHEVTAITRIGSSSILPLGVMAVVVDYNNEPSLVSALSGQDFLIITLSVTAAPDAHSRLVKAAAKAGVPYIMPNAYGLNFYDSESIRRDIPVTQYAYDNIAEVKQLGLKCIALVVGFWYEYSLTTTEDMFGFDLKNRKVTMFDDGRKAIPTSTWAQCGRAVAALLSMKKFSDDESDKSVALSRFHDRPAFVSSFNVSQRDILNSVERVTGTDDVDWEIKYQPAKVRYEEGGKELAESNAMGFYKIMFSRVFYATGDADFESDNQLLGLVEDDLDEATANAMDIMNET</sequence>
<evidence type="ECO:0000313" key="6">
    <source>
        <dbReference type="Proteomes" id="UP000219602"/>
    </source>
</evidence>
<evidence type="ECO:0000256" key="2">
    <source>
        <dbReference type="ARBA" id="ARBA00022857"/>
    </source>
</evidence>
<dbReference type="InterPro" id="IPR036291">
    <property type="entry name" value="NAD(P)-bd_dom_sf"/>
</dbReference>
<name>A0A2H3G895_FUSOX</name>
<dbReference type="Gene3D" id="3.40.50.720">
    <property type="entry name" value="NAD(P)-binding Rossmann-like Domain"/>
    <property type="match status" value="1"/>
</dbReference>
<dbReference type="GO" id="GO:0016491">
    <property type="term" value="F:oxidoreductase activity"/>
    <property type="evidence" value="ECO:0007669"/>
    <property type="project" value="UniProtKB-KW"/>
</dbReference>
<evidence type="ECO:0000259" key="4">
    <source>
        <dbReference type="Pfam" id="PF13460"/>
    </source>
</evidence>
<reference evidence="5 6" key="1">
    <citation type="journal article" date="2016" name="Environ. Microbiol.">
        <title>Effector profiles distinguish formae speciales of Fusarium oxysporum.</title>
        <authorList>
            <person name="van Dam P."/>
            <person name="Fokkens L."/>
            <person name="Schmidt S.M."/>
            <person name="Linmans J.H."/>
            <person name="Kistler H.C."/>
            <person name="Ma L.J."/>
            <person name="Rep M."/>
        </authorList>
    </citation>
    <scope>NUCLEOTIDE SEQUENCE [LARGE SCALE GENOMIC DNA]</scope>
    <source>
        <strain evidence="5 6">Forc016</strain>
    </source>
</reference>
<reference evidence="5 6" key="2">
    <citation type="journal article" date="2017" name="Sci. Rep.">
        <title>A mobile pathogenicity chromosome in Fusarium oxysporum for infection of multiple cucurbit species.</title>
        <authorList>
            <person name="van Dam P."/>
            <person name="Fokkens L."/>
            <person name="Ayukawa Y."/>
            <person name="van der Gragt M."/>
            <person name="Ter Horst A."/>
            <person name="Brankovics B."/>
            <person name="Houterman P.M."/>
            <person name="Arie T."/>
            <person name="Rep M."/>
        </authorList>
    </citation>
    <scope>NUCLEOTIDE SEQUENCE [LARGE SCALE GENOMIC DNA]</scope>
    <source>
        <strain evidence="5 6">Forc016</strain>
    </source>
</reference>
<dbReference type="Proteomes" id="UP000219602">
    <property type="component" value="Chromosome 13"/>
</dbReference>
<accession>A0A2H3G895</accession>
<dbReference type="AlphaFoldDB" id="A0A2H3G895"/>
<dbReference type="EMBL" id="MABQ02000011">
    <property type="protein sequence ID" value="PCD24018.1"/>
    <property type="molecule type" value="Genomic_DNA"/>
</dbReference>
<dbReference type="InterPro" id="IPR051609">
    <property type="entry name" value="NmrA/Isoflavone_reductase-like"/>
</dbReference>
<dbReference type="InterPro" id="IPR016040">
    <property type="entry name" value="NAD(P)-bd_dom"/>
</dbReference>
<feature type="domain" description="NAD(P)-binding" evidence="4">
    <location>
        <begin position="24"/>
        <end position="119"/>
    </location>
</feature>
<comment type="caution">
    <text evidence="5">The sequence shown here is derived from an EMBL/GenBank/DDBJ whole genome shotgun (WGS) entry which is preliminary data.</text>
</comment>
<evidence type="ECO:0000256" key="3">
    <source>
        <dbReference type="ARBA" id="ARBA00023002"/>
    </source>
</evidence>
<evidence type="ECO:0000313" key="5">
    <source>
        <dbReference type="EMBL" id="PCD24018.1"/>
    </source>
</evidence>
<dbReference type="STRING" id="327505.A0A2H3G895"/>
<dbReference type="PANTHER" id="PTHR47706:SF7">
    <property type="entry name" value="CIPA-LIKE, PUTATIVE (AFU_ORTHOLOGUE AFUA_1G01630)-RELATED"/>
    <property type="match status" value="1"/>
</dbReference>
<keyword evidence="3" id="KW-0560">Oxidoreductase</keyword>
<dbReference type="Pfam" id="PF13460">
    <property type="entry name" value="NAD_binding_10"/>
    <property type="match status" value="1"/>
</dbReference>
<comment type="similarity">
    <text evidence="1">Belongs to the NmrA-type oxidoreductase family. Isoflavone reductase subfamily.</text>
</comment>
<proteinExistence type="inferred from homology"/>